<dbReference type="EMBL" id="BBLT01000006">
    <property type="protein sequence ID" value="GAL85861.1"/>
    <property type="molecule type" value="Genomic_DNA"/>
</dbReference>
<evidence type="ECO:0000313" key="2">
    <source>
        <dbReference type="Proteomes" id="UP000030185"/>
    </source>
</evidence>
<protein>
    <submittedName>
        <fullName evidence="1">Uncharacterized protein</fullName>
    </submittedName>
</protein>
<accession>A0A098LFW8</accession>
<evidence type="ECO:0000313" key="1">
    <source>
        <dbReference type="EMBL" id="GAL85861.1"/>
    </source>
</evidence>
<name>A0A098LFW8_9BACT</name>
<comment type="caution">
    <text evidence="1">The sequence shown here is derived from an EMBL/GenBank/DDBJ whole genome shotgun (WGS) entry which is preliminary data.</text>
</comment>
<dbReference type="eggNOG" id="ENOG503465A">
    <property type="taxonomic scope" value="Bacteria"/>
</dbReference>
<sequence>MLIFSFLPVPVYCQISNLPFYYEKNLPLVGNPPKVEEYYFEYHTQTRAHYYNHFIEYDFMGRVKKHIKTNEGLLDDVPLIFQTIIDDRPVTITCTFDYDGSNRLVYFVRNQYQEEVGEWRQDEEWIYDKYGALKEHNFWDVSEGQRIIKNPSVRWNYLRNNGGQVIRVEKQTYSFNVGNLTVSEITHYGYKQNVLDTVSVYRVLNGNNSLREKRFQLNFHRYHDLTPDSVLLSSYIRVSSSGDTTLQTITYDGHDRKLTSFSLGTSGDTIARTIWEYDEFSVKQTSNNIDRLEVYYDETGYERYREEFQNDFSLAVPADLNTRGLENGKMTSALREIWDPVTYFYRKDTEYLYFYDITSIPQKNAVIDKIAVYPNPGSGTFYLDRPNDISQLFLYAMDGKGWTFVPDACIISECSAGIYLLVIKLNDGSVEKTRLIIE</sequence>
<gene>
    <name evidence="1" type="ORF">MYP_3090</name>
</gene>
<dbReference type="Proteomes" id="UP000030185">
    <property type="component" value="Unassembled WGS sequence"/>
</dbReference>
<keyword evidence="2" id="KW-1185">Reference proteome</keyword>
<organism evidence="1 2">
    <name type="scientific">Sporocytophaga myxococcoides</name>
    <dbReference type="NCBI Taxonomy" id="153721"/>
    <lineage>
        <taxon>Bacteria</taxon>
        <taxon>Pseudomonadati</taxon>
        <taxon>Bacteroidota</taxon>
        <taxon>Cytophagia</taxon>
        <taxon>Cytophagales</taxon>
        <taxon>Cytophagaceae</taxon>
        <taxon>Sporocytophaga</taxon>
    </lineage>
</organism>
<proteinExistence type="predicted"/>
<dbReference type="AlphaFoldDB" id="A0A098LFW8"/>
<reference evidence="1 2" key="1">
    <citation type="submission" date="2014-09" db="EMBL/GenBank/DDBJ databases">
        <title>Sporocytophaga myxococcoides PG-01 genome sequencing.</title>
        <authorList>
            <person name="Liu L."/>
            <person name="Gao P.J."/>
            <person name="Chen G.J."/>
            <person name="Wang L.S."/>
        </authorList>
    </citation>
    <scope>NUCLEOTIDE SEQUENCE [LARGE SCALE GENOMIC DNA]</scope>
    <source>
        <strain evidence="1 2">PG-01</strain>
    </source>
</reference>